<proteinExistence type="predicted"/>
<organism evidence="1 2">
    <name type="scientific">Marine Group I thaumarchaeote SCGC AAA799-E16</name>
    <dbReference type="NCBI Taxonomy" id="1502292"/>
    <lineage>
        <taxon>Archaea</taxon>
        <taxon>Nitrososphaerota</taxon>
        <taxon>Marine Group I</taxon>
    </lineage>
</organism>
<dbReference type="EMBL" id="JNVL01000069">
    <property type="protein sequence ID" value="KER05435.1"/>
    <property type="molecule type" value="Genomic_DNA"/>
</dbReference>
<comment type="caution">
    <text evidence="1">The sequence shown here is derived from an EMBL/GenBank/DDBJ whole genome shotgun (WGS) entry which is preliminary data.</text>
</comment>
<protein>
    <recommendedName>
        <fullName evidence="3">Macroglobulin domain-containing protein</fullName>
    </recommendedName>
</protein>
<evidence type="ECO:0000313" key="1">
    <source>
        <dbReference type="EMBL" id="KER05435.1"/>
    </source>
</evidence>
<dbReference type="AlphaFoldDB" id="A0A081S3D2"/>
<evidence type="ECO:0008006" key="3">
    <source>
        <dbReference type="Google" id="ProtNLM"/>
    </source>
</evidence>
<accession>A0A081S3D2</accession>
<sequence length="135" mass="14956">TDRDGKFSYPLEIPLGKQSGLWTVKVSNGERISEVTFEVVTDDKILTIQVDKDEPYIQGEFVIISGTGITSESQALIQIKSVDELYEIIPEVTKEGTFSEAWQIPDTGGSESYTVMIVDGDDKATTDFQVTYYAS</sequence>
<feature type="non-terminal residue" evidence="1">
    <location>
        <position position="1"/>
    </location>
</feature>
<keyword evidence="2" id="KW-1185">Reference proteome</keyword>
<reference evidence="1 2" key="1">
    <citation type="submission" date="2014-06" db="EMBL/GenBank/DDBJ databases">
        <authorList>
            <person name="Ngugi D.K."/>
            <person name="Blom J."/>
            <person name="Alam I."/>
            <person name="Rashid M."/>
            <person name="Ba Alawi W."/>
            <person name="Zhang G."/>
            <person name="Hikmawan T."/>
            <person name="Guan Y."/>
            <person name="Antunes A."/>
            <person name="Siam R."/>
            <person name="Eldorry H."/>
            <person name="Bajic V."/>
            <person name="Stingl U."/>
        </authorList>
    </citation>
    <scope>NUCLEOTIDE SEQUENCE [LARGE SCALE GENOMIC DNA]</scope>
    <source>
        <strain evidence="1">SCGC AAA799-E16</strain>
    </source>
</reference>
<dbReference type="Proteomes" id="UP000028027">
    <property type="component" value="Unassembled WGS sequence"/>
</dbReference>
<evidence type="ECO:0000313" key="2">
    <source>
        <dbReference type="Proteomes" id="UP000028027"/>
    </source>
</evidence>
<name>A0A081S3D2_9ARCH</name>
<gene>
    <name evidence="1" type="ORF">AAA799E16_01926</name>
</gene>